<gene>
    <name evidence="3" type="ORF">EDD31_1991</name>
</gene>
<comment type="caution">
    <text evidence="3">The sequence shown here is derived from an EMBL/GenBank/DDBJ whole genome shotgun (WGS) entry which is preliminary data.</text>
</comment>
<reference evidence="3 4" key="1">
    <citation type="submission" date="2018-11" db="EMBL/GenBank/DDBJ databases">
        <title>Sequencing the genomes of 1000 actinobacteria strains.</title>
        <authorList>
            <person name="Klenk H.-P."/>
        </authorList>
    </citation>
    <scope>NUCLEOTIDE SEQUENCE [LARGE SCALE GENOMIC DNA]</scope>
    <source>
        <strain evidence="3 4">DSM 11294</strain>
    </source>
</reference>
<feature type="domain" description="HTH merR-type" evidence="2">
    <location>
        <begin position="24"/>
        <end position="93"/>
    </location>
</feature>
<dbReference type="AlphaFoldDB" id="A0A3N2BEY9"/>
<keyword evidence="4" id="KW-1185">Reference proteome</keyword>
<dbReference type="Pfam" id="PF13411">
    <property type="entry name" value="MerR_1"/>
    <property type="match status" value="1"/>
</dbReference>
<dbReference type="EMBL" id="RKHK01000001">
    <property type="protein sequence ID" value="ROR73604.1"/>
    <property type="molecule type" value="Genomic_DNA"/>
</dbReference>
<name>A0A3N2BEY9_9MICO</name>
<feature type="region of interest" description="Disordered" evidence="1">
    <location>
        <begin position="1"/>
        <end position="24"/>
    </location>
</feature>
<evidence type="ECO:0000313" key="4">
    <source>
        <dbReference type="Proteomes" id="UP000280668"/>
    </source>
</evidence>
<dbReference type="PROSITE" id="PS50937">
    <property type="entry name" value="HTH_MERR_2"/>
    <property type="match status" value="1"/>
</dbReference>
<sequence length="340" mass="35100">MTEATPGEVDPVSGAGSPTGSDAPLTVAGVAGRLGVAASTLRTWARRYGLGPSAHVAGAHRKYTRDDVARLERMRALTLQGVAPADAARAAVSDVPLTGTPAEGSLAEEARASDSAEIVSPARWRHGAPRANRRERVLVDPLSVAAAAVEADSDRVESMLAQEIGDRGVARTWTETVTDALATLADRKKPNLPGVEPEAVLRAAFLEALRTSTAKAATEDKPEAAPVLVCAPVGHRLSAHVIGGALAEAGVPSRILGVPRFDGSAPDMARAGQAKILAVLGAPDGLEQVVRSLSEGGETPVYLLGEDAPKMWLPGVHHVRTLPAAVEEIAAAARESVRSA</sequence>
<evidence type="ECO:0000313" key="3">
    <source>
        <dbReference type="EMBL" id="ROR73604.1"/>
    </source>
</evidence>
<dbReference type="InterPro" id="IPR009061">
    <property type="entry name" value="DNA-bd_dom_put_sf"/>
</dbReference>
<protein>
    <submittedName>
        <fullName evidence="3">MerR-like DNA binding protein</fullName>
    </submittedName>
</protein>
<proteinExistence type="predicted"/>
<dbReference type="GO" id="GO:0006355">
    <property type="term" value="P:regulation of DNA-templated transcription"/>
    <property type="evidence" value="ECO:0007669"/>
    <property type="project" value="InterPro"/>
</dbReference>
<accession>A0A3N2BEY9</accession>
<dbReference type="InterPro" id="IPR000551">
    <property type="entry name" value="MerR-type_HTH_dom"/>
</dbReference>
<evidence type="ECO:0000259" key="2">
    <source>
        <dbReference type="PROSITE" id="PS50937"/>
    </source>
</evidence>
<dbReference type="Proteomes" id="UP000280668">
    <property type="component" value="Unassembled WGS sequence"/>
</dbReference>
<dbReference type="Gene3D" id="1.10.1660.10">
    <property type="match status" value="1"/>
</dbReference>
<dbReference type="SMART" id="SM00422">
    <property type="entry name" value="HTH_MERR"/>
    <property type="match status" value="1"/>
</dbReference>
<dbReference type="SUPFAM" id="SSF46955">
    <property type="entry name" value="Putative DNA-binding domain"/>
    <property type="match status" value="1"/>
</dbReference>
<dbReference type="GO" id="GO:0003677">
    <property type="term" value="F:DNA binding"/>
    <property type="evidence" value="ECO:0007669"/>
    <property type="project" value="InterPro"/>
</dbReference>
<dbReference type="RefSeq" id="WP_170163264.1">
    <property type="nucleotide sequence ID" value="NZ_RKHK01000001.1"/>
</dbReference>
<organism evidence="3 4">
    <name type="scientific">Bogoriella caseilytica</name>
    <dbReference type="NCBI Taxonomy" id="56055"/>
    <lineage>
        <taxon>Bacteria</taxon>
        <taxon>Bacillati</taxon>
        <taxon>Actinomycetota</taxon>
        <taxon>Actinomycetes</taxon>
        <taxon>Micrococcales</taxon>
        <taxon>Bogoriellaceae</taxon>
        <taxon>Bogoriella</taxon>
    </lineage>
</organism>
<evidence type="ECO:0000256" key="1">
    <source>
        <dbReference type="SAM" id="MobiDB-lite"/>
    </source>
</evidence>